<evidence type="ECO:0000256" key="5">
    <source>
        <dbReference type="SAM" id="MobiDB-lite"/>
    </source>
</evidence>
<dbReference type="InterPro" id="IPR001611">
    <property type="entry name" value="Leu-rich_rpt"/>
</dbReference>
<protein>
    <recommendedName>
        <fullName evidence="6">RING-type domain-containing protein</fullName>
    </recommendedName>
</protein>
<evidence type="ECO:0000256" key="3">
    <source>
        <dbReference type="ARBA" id="ARBA00022737"/>
    </source>
</evidence>
<keyword evidence="2" id="KW-0433">Leucine-rich repeat</keyword>
<dbReference type="GO" id="GO:0008270">
    <property type="term" value="F:zinc ion binding"/>
    <property type="evidence" value="ECO:0007669"/>
    <property type="project" value="UniProtKB-KW"/>
</dbReference>
<evidence type="ECO:0000259" key="6">
    <source>
        <dbReference type="PROSITE" id="PS50089"/>
    </source>
</evidence>
<keyword evidence="3" id="KW-0677">Repeat</keyword>
<evidence type="ECO:0000256" key="1">
    <source>
        <dbReference type="ARBA" id="ARBA00022468"/>
    </source>
</evidence>
<accession>A0A7S4W2V8</accession>
<dbReference type="GO" id="GO:0005096">
    <property type="term" value="F:GTPase activator activity"/>
    <property type="evidence" value="ECO:0007669"/>
    <property type="project" value="UniProtKB-KW"/>
</dbReference>
<dbReference type="GO" id="GO:0031267">
    <property type="term" value="F:small GTPase binding"/>
    <property type="evidence" value="ECO:0007669"/>
    <property type="project" value="TreeGrafter"/>
</dbReference>
<dbReference type="InterPro" id="IPR013083">
    <property type="entry name" value="Znf_RING/FYVE/PHD"/>
</dbReference>
<dbReference type="Gene3D" id="3.30.40.10">
    <property type="entry name" value="Zinc/RING finger domain, C3HC4 (zinc finger)"/>
    <property type="match status" value="1"/>
</dbReference>
<evidence type="ECO:0000313" key="7">
    <source>
        <dbReference type="EMBL" id="CAE4668575.1"/>
    </source>
</evidence>
<dbReference type="GO" id="GO:0048471">
    <property type="term" value="C:perinuclear region of cytoplasm"/>
    <property type="evidence" value="ECO:0007669"/>
    <property type="project" value="TreeGrafter"/>
</dbReference>
<dbReference type="Gene3D" id="3.80.10.10">
    <property type="entry name" value="Ribonuclease Inhibitor"/>
    <property type="match status" value="2"/>
</dbReference>
<organism evidence="7">
    <name type="scientific">Ditylum brightwellii</name>
    <dbReference type="NCBI Taxonomy" id="49249"/>
    <lineage>
        <taxon>Eukaryota</taxon>
        <taxon>Sar</taxon>
        <taxon>Stramenopiles</taxon>
        <taxon>Ochrophyta</taxon>
        <taxon>Bacillariophyta</taxon>
        <taxon>Mediophyceae</taxon>
        <taxon>Lithodesmiophycidae</taxon>
        <taxon>Lithodesmiales</taxon>
        <taxon>Lithodesmiaceae</taxon>
        <taxon>Ditylum</taxon>
    </lineage>
</organism>
<name>A0A7S4W2V8_9STRA</name>
<dbReference type="PROSITE" id="PS50089">
    <property type="entry name" value="ZF_RING_2"/>
    <property type="match status" value="1"/>
</dbReference>
<dbReference type="CDD" id="cd16500">
    <property type="entry name" value="RING-HC_CARP"/>
    <property type="match status" value="1"/>
</dbReference>
<dbReference type="GO" id="GO:0006913">
    <property type="term" value="P:nucleocytoplasmic transport"/>
    <property type="evidence" value="ECO:0007669"/>
    <property type="project" value="TreeGrafter"/>
</dbReference>
<dbReference type="InterPro" id="IPR027038">
    <property type="entry name" value="RanGap"/>
</dbReference>
<dbReference type="EMBL" id="HBNS01061031">
    <property type="protein sequence ID" value="CAE4668575.1"/>
    <property type="molecule type" value="Transcribed_RNA"/>
</dbReference>
<dbReference type="SUPFAM" id="SSF57850">
    <property type="entry name" value="RING/U-box"/>
    <property type="match status" value="1"/>
</dbReference>
<dbReference type="InterPro" id="IPR032675">
    <property type="entry name" value="LRR_dom_sf"/>
</dbReference>
<keyword evidence="4" id="KW-0862">Zinc</keyword>
<evidence type="ECO:0000256" key="2">
    <source>
        <dbReference type="ARBA" id="ARBA00022614"/>
    </source>
</evidence>
<keyword evidence="1" id="KW-0343">GTPase activation</keyword>
<dbReference type="GO" id="GO:0005634">
    <property type="term" value="C:nucleus"/>
    <property type="evidence" value="ECO:0007669"/>
    <property type="project" value="TreeGrafter"/>
</dbReference>
<keyword evidence="4" id="KW-0479">Metal-binding</keyword>
<dbReference type="PANTHER" id="PTHR24113:SF12">
    <property type="entry name" value="RAN GTPASE-ACTIVATING PROTEIN 1"/>
    <property type="match status" value="1"/>
</dbReference>
<sequence>MPYIRYRVRGSIDTDVLSASAAFDRIFQLENLEDLDLSGVASSDRRGSLAVSLAKDSLRVFKQTLRKLNLEGNFMGARGIMHITEEMDRECVLEEINLGRNCLCHVGCSPLSDAIKNQLFLKSIIIPSNNIGDRGASVLAAALIGMQSSILETFDASDNGIGERGSEALAGALHRFNSSLKKINLERNEIGSRGTMHLAGIINETSALQEMYLGSNNIGAVGAAALADALRNNTEIRMLHLSCNDIGDRGTTVLLNALHHHEKISELVLFQNNIGQDGAVAIASLLIANRSLSSMNIAANHRIGNSNGGMRLVHALEAMENRALTYFHVQARDVGGDFDVYNRIKRIIRRNRESKEAAMMHATHINLDTGAEQDIEQVEEYQDVGGSNDGEFPYHEMENVQSIDLNSSLRTENYIIGNRMVRPSAPPVPNSGDFSSDHANVFSEQNNSSEYTENSHPITGGSHFSDKKNANLPTVTSPATLKKSYSEMECKICYDNKMDCVLLPCSHMCCCTRCGNNMAECPICRSVIAKVLPIYKV</sequence>
<proteinExistence type="predicted"/>
<feature type="compositionally biased region" description="Polar residues" evidence="5">
    <location>
        <begin position="443"/>
        <end position="457"/>
    </location>
</feature>
<dbReference type="SMART" id="SM00368">
    <property type="entry name" value="LRR_RI"/>
    <property type="match status" value="8"/>
</dbReference>
<dbReference type="Pfam" id="PF13920">
    <property type="entry name" value="zf-C3HC4_3"/>
    <property type="match status" value="1"/>
</dbReference>
<dbReference type="GO" id="GO:0005829">
    <property type="term" value="C:cytosol"/>
    <property type="evidence" value="ECO:0007669"/>
    <property type="project" value="TreeGrafter"/>
</dbReference>
<feature type="domain" description="RING-type" evidence="6">
    <location>
        <begin position="490"/>
        <end position="525"/>
    </location>
</feature>
<feature type="region of interest" description="Disordered" evidence="5">
    <location>
        <begin position="443"/>
        <end position="471"/>
    </location>
</feature>
<dbReference type="PANTHER" id="PTHR24113">
    <property type="entry name" value="RAN GTPASE-ACTIVATING PROTEIN 1"/>
    <property type="match status" value="1"/>
</dbReference>
<evidence type="ECO:0000256" key="4">
    <source>
        <dbReference type="PROSITE-ProRule" id="PRU00175"/>
    </source>
</evidence>
<keyword evidence="4" id="KW-0863">Zinc-finger</keyword>
<dbReference type="SUPFAM" id="SSF52047">
    <property type="entry name" value="RNI-like"/>
    <property type="match status" value="1"/>
</dbReference>
<dbReference type="AlphaFoldDB" id="A0A7S4W2V8"/>
<gene>
    <name evidence="7" type="ORF">DBRI00130_LOCUS43979</name>
</gene>
<reference evidence="7" key="1">
    <citation type="submission" date="2021-01" db="EMBL/GenBank/DDBJ databases">
        <authorList>
            <person name="Corre E."/>
            <person name="Pelletier E."/>
            <person name="Niang G."/>
            <person name="Scheremetjew M."/>
            <person name="Finn R."/>
            <person name="Kale V."/>
            <person name="Holt S."/>
            <person name="Cochrane G."/>
            <person name="Meng A."/>
            <person name="Brown T."/>
            <person name="Cohen L."/>
        </authorList>
    </citation>
    <scope>NUCLEOTIDE SEQUENCE</scope>
    <source>
        <strain evidence="7">GSO104</strain>
    </source>
</reference>
<dbReference type="Pfam" id="PF13516">
    <property type="entry name" value="LRR_6"/>
    <property type="match status" value="5"/>
</dbReference>
<dbReference type="InterPro" id="IPR001841">
    <property type="entry name" value="Znf_RING"/>
</dbReference>